<dbReference type="STRING" id="512565.AMIS_18240"/>
<sequence length="52" mass="5451">MGTPEPAGRSGVESFRHRVEYVLLAVLVIAGLIVCATDLRGDIVALVNGLTT</sequence>
<protein>
    <submittedName>
        <fullName evidence="2">Uncharacterized protein</fullName>
    </submittedName>
</protein>
<accession>I0H207</accession>
<keyword evidence="3" id="KW-1185">Reference proteome</keyword>
<feature type="transmembrane region" description="Helical" evidence="1">
    <location>
        <begin position="21"/>
        <end position="39"/>
    </location>
</feature>
<proteinExistence type="predicted"/>
<keyword evidence="1" id="KW-0812">Transmembrane</keyword>
<evidence type="ECO:0000256" key="1">
    <source>
        <dbReference type="SAM" id="Phobius"/>
    </source>
</evidence>
<name>I0H207_ACTM4</name>
<dbReference type="PATRIC" id="fig|512565.3.peg.1836"/>
<dbReference type="EMBL" id="AP012319">
    <property type="protein sequence ID" value="BAL87044.1"/>
    <property type="molecule type" value="Genomic_DNA"/>
</dbReference>
<dbReference type="KEGG" id="ams:AMIS_18240"/>
<evidence type="ECO:0000313" key="3">
    <source>
        <dbReference type="Proteomes" id="UP000007882"/>
    </source>
</evidence>
<reference evidence="2 3" key="1">
    <citation type="submission" date="2012-02" db="EMBL/GenBank/DDBJ databases">
        <title>Complete genome sequence of Actinoplanes missouriensis 431 (= NBRC 102363).</title>
        <authorList>
            <person name="Ohnishi Y."/>
            <person name="Ishikawa J."/>
            <person name="Sekine M."/>
            <person name="Hosoyama A."/>
            <person name="Harada T."/>
            <person name="Narita H."/>
            <person name="Hata T."/>
            <person name="Konno Y."/>
            <person name="Tutikane K."/>
            <person name="Fujita N."/>
            <person name="Horinouchi S."/>
            <person name="Hayakawa M."/>
        </authorList>
    </citation>
    <scope>NUCLEOTIDE SEQUENCE [LARGE SCALE GENOMIC DNA]</scope>
    <source>
        <strain evidence="3">ATCC 14538 / DSM 43046 / CBS 188.64 / JCM 3121 / NBRC 102363 / NCIMB 12654 / NRRL B-3342 / UNCC 431</strain>
    </source>
</reference>
<gene>
    <name evidence="2" type="ordered locus">AMIS_18240</name>
</gene>
<keyword evidence="1" id="KW-1133">Transmembrane helix</keyword>
<evidence type="ECO:0000313" key="2">
    <source>
        <dbReference type="EMBL" id="BAL87044.1"/>
    </source>
</evidence>
<organism evidence="2 3">
    <name type="scientific">Actinoplanes missouriensis (strain ATCC 14538 / DSM 43046 / CBS 188.64 / JCM 3121 / NBRC 102363 / NCIMB 12654 / NRRL B-3342 / UNCC 431)</name>
    <dbReference type="NCBI Taxonomy" id="512565"/>
    <lineage>
        <taxon>Bacteria</taxon>
        <taxon>Bacillati</taxon>
        <taxon>Actinomycetota</taxon>
        <taxon>Actinomycetes</taxon>
        <taxon>Micromonosporales</taxon>
        <taxon>Micromonosporaceae</taxon>
        <taxon>Actinoplanes</taxon>
    </lineage>
</organism>
<dbReference type="Proteomes" id="UP000007882">
    <property type="component" value="Chromosome"/>
</dbReference>
<dbReference type="RefSeq" id="WP_014441941.1">
    <property type="nucleotide sequence ID" value="NC_017093.1"/>
</dbReference>
<dbReference type="AlphaFoldDB" id="I0H207"/>
<dbReference type="HOGENOM" id="CLU_3075877_0_0_11"/>
<keyword evidence="1" id="KW-0472">Membrane</keyword>